<dbReference type="InterPro" id="IPR012301">
    <property type="entry name" value="Malic_N_dom"/>
</dbReference>
<dbReference type="Pfam" id="PF00390">
    <property type="entry name" value="malic"/>
    <property type="match status" value="1"/>
</dbReference>
<evidence type="ECO:0000313" key="14">
    <source>
        <dbReference type="Proteomes" id="UP000003653"/>
    </source>
</evidence>
<dbReference type="PANTHER" id="PTHR23406">
    <property type="entry name" value="MALIC ENZYME-RELATED"/>
    <property type="match status" value="1"/>
</dbReference>
<organism evidence="13 14">
    <name type="scientific">Mycobacterium parascrofulaceum ATCC BAA-614</name>
    <dbReference type="NCBI Taxonomy" id="525368"/>
    <lineage>
        <taxon>Bacteria</taxon>
        <taxon>Bacillati</taxon>
        <taxon>Actinomycetota</taxon>
        <taxon>Actinomycetes</taxon>
        <taxon>Mycobacteriales</taxon>
        <taxon>Mycobacteriaceae</taxon>
        <taxon>Mycobacterium</taxon>
        <taxon>Mycobacterium simiae complex</taxon>
    </lineage>
</organism>
<dbReference type="FunFam" id="3.40.50.10380:FF:000001">
    <property type="entry name" value="NAD-dependent malic enzyme"/>
    <property type="match status" value="1"/>
</dbReference>
<dbReference type="InterPro" id="IPR012302">
    <property type="entry name" value="Malic_NAD-bd"/>
</dbReference>
<comment type="cofactor">
    <cofactor evidence="9">
        <name>Mg(2+)</name>
        <dbReference type="ChEBI" id="CHEBI:18420"/>
    </cofactor>
    <cofactor evidence="9">
        <name>Mn(2+)</name>
        <dbReference type="ChEBI" id="CHEBI:29035"/>
    </cofactor>
    <text evidence="9">Divalent metal cations. Prefers magnesium or manganese.</text>
</comment>
<dbReference type="HOGENOM" id="CLU_011405_5_2_11"/>
<dbReference type="PANTHER" id="PTHR23406:SF34">
    <property type="entry name" value="NAD-DEPENDENT MALIC ENZYME, MITOCHONDRIAL"/>
    <property type="match status" value="1"/>
</dbReference>
<evidence type="ECO:0000256" key="3">
    <source>
        <dbReference type="ARBA" id="ARBA00022723"/>
    </source>
</evidence>
<evidence type="ECO:0000256" key="2">
    <source>
        <dbReference type="ARBA" id="ARBA00008785"/>
    </source>
</evidence>
<feature type="binding site" evidence="9">
    <location>
        <position position="273"/>
    </location>
    <ligand>
        <name>a divalent metal cation</name>
        <dbReference type="ChEBI" id="CHEBI:60240"/>
    </ligand>
</feature>
<dbReference type="Proteomes" id="UP000003653">
    <property type="component" value="Unassembled WGS sequence"/>
</dbReference>
<sequence>MSARAGAAGALRDAVAAIDATVGVTGHGRTEIAMSDAHAPRIPPALAAPSLNRGVGFTHEQRRRLGLTGRLPSAVLTLDEQADRVWHQLQSLATDLGRNLLLEQLHYRHELLYYKVLENHLPELMPVVYTPTVGEAIQRFSDEYRGQRGLFLSIDEPDEIEPAFETFGLQPDDVDLIVCTDAEAILGIGDWGVGGIQIAVGKLALYTAGAGIDPRRCIAVSLDVGTDNEQLLQDPFYLGNRHARRRGREYDEFVNRYVETAHRLFPGAILHFEDFGPLNARRILHEYGQKYCVFNDDIQGTGAVVVAAVYGGCHVTGVPMRDQRAVVFGAGTAGIGVADQIRDAMVADGATVEQATAQIWPIDKQGLLFDDMDDLRDFQVPYAKNRARLGVSPGVRVGLVDAIKLASPTILLGASAVFGAFTEKVVQAMTAACERPMIFPLSNPTSRMEAMPADVLQWSAGKALITTGTPVAPIEYDGTTHIIGQANNVLVFPGIGLGIIVAGARLLTKGMLQAAAEAVVHQASPSDSGDSLLPDVKELRAISTAVAEAVYRAAVADGVATRTHADPHRAVIDNIWTPAYD</sequence>
<dbReference type="InterPro" id="IPR001891">
    <property type="entry name" value="Malic_OxRdtase"/>
</dbReference>
<reference evidence="13 14" key="1">
    <citation type="submission" date="2010-04" db="EMBL/GenBank/DDBJ databases">
        <authorList>
            <person name="Muzny D."/>
            <person name="Qin X."/>
            <person name="Deng J."/>
            <person name="Jiang H."/>
            <person name="Liu Y."/>
            <person name="Qu J."/>
            <person name="Song X.-Z."/>
            <person name="Zhang L."/>
            <person name="Thornton R."/>
            <person name="Coyle M."/>
            <person name="Francisco L."/>
            <person name="Jackson L."/>
            <person name="Javaid M."/>
            <person name="Korchina V."/>
            <person name="Kovar C."/>
            <person name="Mata R."/>
            <person name="Mathew T."/>
            <person name="Ngo R."/>
            <person name="Nguyen L."/>
            <person name="Nguyen N."/>
            <person name="Okwuonu G."/>
            <person name="Ongeri F."/>
            <person name="Pham C."/>
            <person name="Simmons D."/>
            <person name="Wilczek-Boney K."/>
            <person name="Hale W."/>
            <person name="Jakkamsetti A."/>
            <person name="Pham P."/>
            <person name="Ruth R."/>
            <person name="San Lucas F."/>
            <person name="Warren J."/>
            <person name="Zhang J."/>
            <person name="Zhao Z."/>
            <person name="Zhou C."/>
            <person name="Zhu D."/>
            <person name="Lee S."/>
            <person name="Bess C."/>
            <person name="Blankenburg K."/>
            <person name="Forbes L."/>
            <person name="Fu Q."/>
            <person name="Gubbala S."/>
            <person name="Hirani K."/>
            <person name="Jayaseelan J.C."/>
            <person name="Lara F."/>
            <person name="Munidasa M."/>
            <person name="Palculict T."/>
            <person name="Patil S."/>
            <person name="Pu L.-L."/>
            <person name="Saada N."/>
            <person name="Tang L."/>
            <person name="Weissenberger G."/>
            <person name="Zhu Y."/>
            <person name="Hemphill L."/>
            <person name="Shang Y."/>
            <person name="Youmans B."/>
            <person name="Ayvaz T."/>
            <person name="Ross M."/>
            <person name="Santibanez J."/>
            <person name="Aqrawi P."/>
            <person name="Gross S."/>
            <person name="Joshi V."/>
            <person name="Fowler G."/>
            <person name="Nazareth L."/>
            <person name="Reid J."/>
            <person name="Worley K."/>
            <person name="Petrosino J."/>
            <person name="Highlander S."/>
            <person name="Gibbs R."/>
        </authorList>
    </citation>
    <scope>NUCLEOTIDE SEQUENCE [LARGE SCALE GENOMIC DNA]</scope>
    <source>
        <strain evidence="13 14">ATCC BAA-614</strain>
    </source>
</reference>
<dbReference type="eggNOG" id="COG0281">
    <property type="taxonomic scope" value="Bacteria"/>
</dbReference>
<dbReference type="AlphaFoldDB" id="D5P7R1"/>
<evidence type="ECO:0000256" key="4">
    <source>
        <dbReference type="ARBA" id="ARBA00023027"/>
    </source>
</evidence>
<evidence type="ECO:0000256" key="10">
    <source>
        <dbReference type="RuleBase" id="RU003427"/>
    </source>
</evidence>
<feature type="binding site" evidence="8">
    <location>
        <position position="443"/>
    </location>
    <ligand>
        <name>(S)-malate</name>
        <dbReference type="ChEBI" id="CHEBI:15589"/>
    </ligand>
</feature>
<dbReference type="InterPro" id="IPR015884">
    <property type="entry name" value="Malic_enzyme_CS"/>
</dbReference>
<feature type="domain" description="Malic enzyme N-terminal" evidence="12">
    <location>
        <begin position="106"/>
        <end position="288"/>
    </location>
</feature>
<dbReference type="Pfam" id="PF03949">
    <property type="entry name" value="Malic_M"/>
    <property type="match status" value="1"/>
</dbReference>
<dbReference type="Gene3D" id="3.40.50.720">
    <property type="entry name" value="NAD(P)-binding Rossmann-like Domain"/>
    <property type="match status" value="1"/>
</dbReference>
<evidence type="ECO:0000313" key="13">
    <source>
        <dbReference type="EMBL" id="EFG77905.1"/>
    </source>
</evidence>
<dbReference type="SMART" id="SM01274">
    <property type="entry name" value="malic"/>
    <property type="match status" value="1"/>
</dbReference>
<dbReference type="GO" id="GO:0005829">
    <property type="term" value="C:cytosol"/>
    <property type="evidence" value="ECO:0007669"/>
    <property type="project" value="TreeGrafter"/>
</dbReference>
<proteinExistence type="inferred from homology"/>
<dbReference type="NCBIfam" id="NF010052">
    <property type="entry name" value="PRK13529.1"/>
    <property type="match status" value="1"/>
</dbReference>
<dbReference type="InterPro" id="IPR046346">
    <property type="entry name" value="Aminoacid_DH-like_N_sf"/>
</dbReference>
<evidence type="ECO:0000256" key="8">
    <source>
        <dbReference type="PIRSR" id="PIRSR000106-2"/>
    </source>
</evidence>
<evidence type="ECO:0000256" key="1">
    <source>
        <dbReference type="ARBA" id="ARBA00001936"/>
    </source>
</evidence>
<dbReference type="SMART" id="SM00919">
    <property type="entry name" value="Malic_M"/>
    <property type="match status" value="1"/>
</dbReference>
<gene>
    <name evidence="13" type="primary">sfcA</name>
    <name evidence="13" type="ORF">HMPREF0591_2205</name>
</gene>
<dbReference type="GO" id="GO:0016616">
    <property type="term" value="F:oxidoreductase activity, acting on the CH-OH group of donors, NAD or NADP as acceptor"/>
    <property type="evidence" value="ECO:0007669"/>
    <property type="project" value="InterPro"/>
</dbReference>
<keyword evidence="3 9" id="KW-0479">Metal-binding</keyword>
<evidence type="ECO:0000256" key="9">
    <source>
        <dbReference type="PIRSR" id="PIRSR000106-3"/>
    </source>
</evidence>
<keyword evidence="13" id="KW-0560">Oxidoreductase</keyword>
<feature type="binding site" evidence="9">
    <location>
        <position position="274"/>
    </location>
    <ligand>
        <name>a divalent metal cation</name>
        <dbReference type="ChEBI" id="CHEBI:60240"/>
    </ligand>
</feature>
<dbReference type="PIRSF" id="PIRSF000106">
    <property type="entry name" value="ME"/>
    <property type="match status" value="1"/>
</dbReference>
<dbReference type="PROSITE" id="PS00331">
    <property type="entry name" value="MALIC_ENZYMES"/>
    <property type="match status" value="1"/>
</dbReference>
<dbReference type="InterPro" id="IPR037062">
    <property type="entry name" value="Malic_N_dom_sf"/>
</dbReference>
<dbReference type="EMBL" id="ADNV01000201">
    <property type="protein sequence ID" value="EFG77905.1"/>
    <property type="molecule type" value="Genomic_DNA"/>
</dbReference>
<dbReference type="CDD" id="cd05312">
    <property type="entry name" value="NAD_bind_1_malic_enz"/>
    <property type="match status" value="1"/>
</dbReference>
<dbReference type="SUPFAM" id="SSF51735">
    <property type="entry name" value="NAD(P)-binding Rossmann-fold domains"/>
    <property type="match status" value="1"/>
</dbReference>
<accession>D5P7R1</accession>
<feature type="binding site" evidence="9">
    <location>
        <position position="297"/>
    </location>
    <ligand>
        <name>a divalent metal cation</name>
        <dbReference type="ChEBI" id="CHEBI:60240"/>
    </ligand>
</feature>
<dbReference type="PRINTS" id="PR00072">
    <property type="entry name" value="MALOXRDTASE"/>
</dbReference>
<dbReference type="GO" id="GO:0051287">
    <property type="term" value="F:NAD binding"/>
    <property type="evidence" value="ECO:0007669"/>
    <property type="project" value="InterPro"/>
</dbReference>
<feature type="active site" description="Proton donor" evidence="7">
    <location>
        <position position="129"/>
    </location>
</feature>
<comment type="cofactor">
    <cofactor evidence="1">
        <name>Mn(2+)</name>
        <dbReference type="ChEBI" id="CHEBI:29035"/>
    </cofactor>
</comment>
<evidence type="ECO:0000256" key="6">
    <source>
        <dbReference type="ARBA" id="ARBA00082317"/>
    </source>
</evidence>
<evidence type="ECO:0000256" key="7">
    <source>
        <dbReference type="PIRSR" id="PIRSR000106-1"/>
    </source>
</evidence>
<keyword evidence="4" id="KW-0520">NAD</keyword>
<dbReference type="SUPFAM" id="SSF53223">
    <property type="entry name" value="Aminoacid dehydrogenase-like, N-terminal domain"/>
    <property type="match status" value="1"/>
</dbReference>
<dbReference type="GO" id="GO:0004470">
    <property type="term" value="F:malic enzyme activity"/>
    <property type="evidence" value="ECO:0007669"/>
    <property type="project" value="InterPro"/>
</dbReference>
<comment type="similarity">
    <text evidence="2 10">Belongs to the malic enzymes family.</text>
</comment>
<evidence type="ECO:0000259" key="11">
    <source>
        <dbReference type="SMART" id="SM00919"/>
    </source>
</evidence>
<feature type="binding site" evidence="8">
    <location>
        <position position="487"/>
    </location>
    <ligand>
        <name>(S)-malate</name>
        <dbReference type="ChEBI" id="CHEBI:15589"/>
    </ligand>
</feature>
<evidence type="ECO:0000256" key="5">
    <source>
        <dbReference type="ARBA" id="ARBA00073308"/>
    </source>
</evidence>
<keyword evidence="14" id="KW-1185">Reference proteome</keyword>
<dbReference type="InterPro" id="IPR036291">
    <property type="entry name" value="NAD(P)-bd_dom_sf"/>
</dbReference>
<feature type="domain" description="Malic enzyme NAD-binding" evidence="11">
    <location>
        <begin position="298"/>
        <end position="555"/>
    </location>
</feature>
<evidence type="ECO:0000259" key="12">
    <source>
        <dbReference type="SMART" id="SM01274"/>
    </source>
</evidence>
<dbReference type="GO" id="GO:0046872">
    <property type="term" value="F:metal ion binding"/>
    <property type="evidence" value="ECO:0007669"/>
    <property type="project" value="UniProtKB-KW"/>
</dbReference>
<dbReference type="Gene3D" id="3.40.50.10380">
    <property type="entry name" value="Malic enzyme, N-terminal domain"/>
    <property type="match status" value="1"/>
</dbReference>
<name>D5P7R1_9MYCO</name>
<protein>
    <recommendedName>
        <fullName evidence="5">Putative malate oxidoreductase [NAD]</fullName>
    </recommendedName>
    <alternativeName>
        <fullName evidence="6">Malic enzyme</fullName>
    </alternativeName>
</protein>
<comment type="caution">
    <text evidence="13">The sequence shown here is derived from an EMBL/GenBank/DDBJ whole genome shotgun (WGS) entry which is preliminary data.</text>
</comment>
<feature type="active site" description="Proton acceptor" evidence="7">
    <location>
        <position position="202"/>
    </location>
</feature>
<dbReference type="GO" id="GO:0006108">
    <property type="term" value="P:malate metabolic process"/>
    <property type="evidence" value="ECO:0007669"/>
    <property type="project" value="TreeGrafter"/>
</dbReference>